<evidence type="ECO:0000256" key="1">
    <source>
        <dbReference type="ARBA" id="ARBA00004141"/>
    </source>
</evidence>
<dbReference type="NCBIfam" id="TIGR00367">
    <property type="entry name" value="calcium/sodium antiporter"/>
    <property type="match status" value="1"/>
</dbReference>
<comment type="caution">
    <text evidence="7">The sequence shown here is derived from an EMBL/GenBank/DDBJ whole genome shotgun (WGS) entry which is preliminary data.</text>
</comment>
<sequence length="319" mass="33261">MTAWLWVILGLVLLIVGAELIVRYGARLASRLGISSIMIGLTVVSIGTSAPELAVGIDAARIGQGSLALGNIAGTNLVNLLLIMGLAAALRLIPIALQTLRLDLPMIGAVALLLLVFVIDGRLDRIEGGVLVAVAIGYTLALVRWARRESAAVLAEYENEYHDAPRETGSLVLAIVLLIAGIAIILLGAGWLVTGAVDLAEAMGVSSTVIGLTVIAIGTSAPELVTAIVSTYRGDRDIALGNLIGSSTYNITIILGITVLAAPIAVDHALVFVDIPMMIAGTFLVGTFMMSGRRLTRVEGVIMIGAYLAYLAYLLAVRT</sequence>
<dbReference type="AlphaFoldDB" id="A0AA40SKZ6"/>
<dbReference type="InterPro" id="IPR004481">
    <property type="entry name" value="K/Na/Ca-exchanger"/>
</dbReference>
<dbReference type="PANTHER" id="PTHR10846:SF8">
    <property type="entry name" value="INNER MEMBRANE PROTEIN YRBG"/>
    <property type="match status" value="1"/>
</dbReference>
<feature type="transmembrane region" description="Helical" evidence="5">
    <location>
        <begin position="129"/>
        <end position="147"/>
    </location>
</feature>
<evidence type="ECO:0000256" key="2">
    <source>
        <dbReference type="ARBA" id="ARBA00022692"/>
    </source>
</evidence>
<feature type="domain" description="Sodium/calcium exchanger membrane region" evidence="6">
    <location>
        <begin position="174"/>
        <end position="315"/>
    </location>
</feature>
<dbReference type="InterPro" id="IPR044880">
    <property type="entry name" value="NCX_ion-bd_dom_sf"/>
</dbReference>
<dbReference type="Gene3D" id="1.20.1420.30">
    <property type="entry name" value="NCX, central ion-binding region"/>
    <property type="match status" value="1"/>
</dbReference>
<feature type="transmembrane region" description="Helical" evidence="5">
    <location>
        <begin position="240"/>
        <end position="262"/>
    </location>
</feature>
<evidence type="ECO:0000256" key="5">
    <source>
        <dbReference type="SAM" id="Phobius"/>
    </source>
</evidence>
<feature type="transmembrane region" description="Helical" evidence="5">
    <location>
        <begin position="104"/>
        <end position="123"/>
    </location>
</feature>
<feature type="transmembrane region" description="Helical" evidence="5">
    <location>
        <begin position="205"/>
        <end position="228"/>
    </location>
</feature>
<dbReference type="GO" id="GO:0008273">
    <property type="term" value="F:calcium, potassium:sodium antiporter activity"/>
    <property type="evidence" value="ECO:0007669"/>
    <property type="project" value="TreeGrafter"/>
</dbReference>
<feature type="domain" description="Sodium/calcium exchanger membrane region" evidence="6">
    <location>
        <begin position="3"/>
        <end position="142"/>
    </location>
</feature>
<feature type="transmembrane region" description="Helical" evidence="5">
    <location>
        <begin position="6"/>
        <end position="25"/>
    </location>
</feature>
<dbReference type="InterPro" id="IPR004837">
    <property type="entry name" value="NaCa_Exmemb"/>
</dbReference>
<name>A0AA40SKZ6_9MICO</name>
<keyword evidence="2 5" id="KW-0812">Transmembrane</keyword>
<evidence type="ECO:0000259" key="6">
    <source>
        <dbReference type="Pfam" id="PF01699"/>
    </source>
</evidence>
<feature type="transmembrane region" description="Helical" evidence="5">
    <location>
        <begin position="37"/>
        <end position="57"/>
    </location>
</feature>
<feature type="transmembrane region" description="Helical" evidence="5">
    <location>
        <begin position="268"/>
        <end position="288"/>
    </location>
</feature>
<gene>
    <name evidence="7" type="ORF">BKA10_000014</name>
</gene>
<dbReference type="RefSeq" id="WP_183497803.1">
    <property type="nucleotide sequence ID" value="NZ_BAABCO010000003.1"/>
</dbReference>
<evidence type="ECO:0000256" key="3">
    <source>
        <dbReference type="ARBA" id="ARBA00022989"/>
    </source>
</evidence>
<dbReference type="EMBL" id="JACIFH010000001">
    <property type="protein sequence ID" value="MBB4138220.1"/>
    <property type="molecule type" value="Genomic_DNA"/>
</dbReference>
<feature type="transmembrane region" description="Helical" evidence="5">
    <location>
        <begin position="300"/>
        <end position="317"/>
    </location>
</feature>
<reference evidence="7 8" key="1">
    <citation type="submission" date="2020-08" db="EMBL/GenBank/DDBJ databases">
        <title>Sequencing the genomes of 1000 actinobacteria strains.</title>
        <authorList>
            <person name="Klenk H.-P."/>
        </authorList>
    </citation>
    <scope>NUCLEOTIDE SEQUENCE [LARGE SCALE GENOMIC DNA]</scope>
    <source>
        <strain evidence="7 8">DSM 19600</strain>
    </source>
</reference>
<feature type="transmembrane region" description="Helical" evidence="5">
    <location>
        <begin position="168"/>
        <end position="193"/>
    </location>
</feature>
<evidence type="ECO:0000313" key="8">
    <source>
        <dbReference type="Proteomes" id="UP000549113"/>
    </source>
</evidence>
<dbReference type="GO" id="GO:0005262">
    <property type="term" value="F:calcium channel activity"/>
    <property type="evidence" value="ECO:0007669"/>
    <property type="project" value="TreeGrafter"/>
</dbReference>
<organism evidence="7 8">
    <name type="scientific">Microbacterium invictum</name>
    <dbReference type="NCBI Taxonomy" id="515415"/>
    <lineage>
        <taxon>Bacteria</taxon>
        <taxon>Bacillati</taxon>
        <taxon>Actinomycetota</taxon>
        <taxon>Actinomycetes</taxon>
        <taxon>Micrococcales</taxon>
        <taxon>Microbacteriaceae</taxon>
        <taxon>Microbacterium</taxon>
    </lineage>
</organism>
<accession>A0AA40SKZ6</accession>
<feature type="transmembrane region" description="Helical" evidence="5">
    <location>
        <begin position="77"/>
        <end position="97"/>
    </location>
</feature>
<dbReference type="PANTHER" id="PTHR10846">
    <property type="entry name" value="SODIUM/POTASSIUM/CALCIUM EXCHANGER"/>
    <property type="match status" value="1"/>
</dbReference>
<dbReference type="GO" id="GO:0005886">
    <property type="term" value="C:plasma membrane"/>
    <property type="evidence" value="ECO:0007669"/>
    <property type="project" value="TreeGrafter"/>
</dbReference>
<dbReference type="GO" id="GO:0006874">
    <property type="term" value="P:intracellular calcium ion homeostasis"/>
    <property type="evidence" value="ECO:0007669"/>
    <property type="project" value="TreeGrafter"/>
</dbReference>
<evidence type="ECO:0000313" key="7">
    <source>
        <dbReference type="EMBL" id="MBB4138220.1"/>
    </source>
</evidence>
<keyword evidence="3 5" id="KW-1133">Transmembrane helix</keyword>
<protein>
    <submittedName>
        <fullName evidence="7">Cation:H+ antiporter</fullName>
    </submittedName>
</protein>
<proteinExistence type="predicted"/>
<dbReference type="Proteomes" id="UP000549113">
    <property type="component" value="Unassembled WGS sequence"/>
</dbReference>
<comment type="subcellular location">
    <subcellularLocation>
        <location evidence="1">Membrane</location>
        <topology evidence="1">Multi-pass membrane protein</topology>
    </subcellularLocation>
</comment>
<keyword evidence="4 5" id="KW-0472">Membrane</keyword>
<evidence type="ECO:0000256" key="4">
    <source>
        <dbReference type="ARBA" id="ARBA00023136"/>
    </source>
</evidence>
<keyword evidence="8" id="KW-1185">Reference proteome</keyword>
<dbReference type="Pfam" id="PF01699">
    <property type="entry name" value="Na_Ca_ex"/>
    <property type="match status" value="2"/>
</dbReference>